<dbReference type="Proteomes" id="UP000308600">
    <property type="component" value="Unassembled WGS sequence"/>
</dbReference>
<organism evidence="1 2">
    <name type="scientific">Pluteus cervinus</name>
    <dbReference type="NCBI Taxonomy" id="181527"/>
    <lineage>
        <taxon>Eukaryota</taxon>
        <taxon>Fungi</taxon>
        <taxon>Dikarya</taxon>
        <taxon>Basidiomycota</taxon>
        <taxon>Agaricomycotina</taxon>
        <taxon>Agaricomycetes</taxon>
        <taxon>Agaricomycetidae</taxon>
        <taxon>Agaricales</taxon>
        <taxon>Pluteineae</taxon>
        <taxon>Pluteaceae</taxon>
        <taxon>Pluteus</taxon>
    </lineage>
</organism>
<proteinExistence type="predicted"/>
<name>A0ACD3B356_9AGAR</name>
<keyword evidence="2" id="KW-1185">Reference proteome</keyword>
<evidence type="ECO:0000313" key="2">
    <source>
        <dbReference type="Proteomes" id="UP000308600"/>
    </source>
</evidence>
<dbReference type="EMBL" id="ML208282">
    <property type="protein sequence ID" value="TFK72728.1"/>
    <property type="molecule type" value="Genomic_DNA"/>
</dbReference>
<reference evidence="1 2" key="1">
    <citation type="journal article" date="2019" name="Nat. Ecol. Evol.">
        <title>Megaphylogeny resolves global patterns of mushroom evolution.</title>
        <authorList>
            <person name="Varga T."/>
            <person name="Krizsan K."/>
            <person name="Foldi C."/>
            <person name="Dima B."/>
            <person name="Sanchez-Garcia M."/>
            <person name="Sanchez-Ramirez S."/>
            <person name="Szollosi G.J."/>
            <person name="Szarkandi J.G."/>
            <person name="Papp V."/>
            <person name="Albert L."/>
            <person name="Andreopoulos W."/>
            <person name="Angelini C."/>
            <person name="Antonin V."/>
            <person name="Barry K.W."/>
            <person name="Bougher N.L."/>
            <person name="Buchanan P."/>
            <person name="Buyck B."/>
            <person name="Bense V."/>
            <person name="Catcheside P."/>
            <person name="Chovatia M."/>
            <person name="Cooper J."/>
            <person name="Damon W."/>
            <person name="Desjardin D."/>
            <person name="Finy P."/>
            <person name="Geml J."/>
            <person name="Haridas S."/>
            <person name="Hughes K."/>
            <person name="Justo A."/>
            <person name="Karasinski D."/>
            <person name="Kautmanova I."/>
            <person name="Kiss B."/>
            <person name="Kocsube S."/>
            <person name="Kotiranta H."/>
            <person name="LaButti K.M."/>
            <person name="Lechner B.E."/>
            <person name="Liimatainen K."/>
            <person name="Lipzen A."/>
            <person name="Lukacs Z."/>
            <person name="Mihaltcheva S."/>
            <person name="Morgado L.N."/>
            <person name="Niskanen T."/>
            <person name="Noordeloos M.E."/>
            <person name="Ohm R.A."/>
            <person name="Ortiz-Santana B."/>
            <person name="Ovrebo C."/>
            <person name="Racz N."/>
            <person name="Riley R."/>
            <person name="Savchenko A."/>
            <person name="Shiryaev A."/>
            <person name="Soop K."/>
            <person name="Spirin V."/>
            <person name="Szebenyi C."/>
            <person name="Tomsovsky M."/>
            <person name="Tulloss R.E."/>
            <person name="Uehling J."/>
            <person name="Grigoriev I.V."/>
            <person name="Vagvolgyi C."/>
            <person name="Papp T."/>
            <person name="Martin F.M."/>
            <person name="Miettinen O."/>
            <person name="Hibbett D.S."/>
            <person name="Nagy L.G."/>
        </authorList>
    </citation>
    <scope>NUCLEOTIDE SEQUENCE [LARGE SCALE GENOMIC DNA]</scope>
    <source>
        <strain evidence="1 2">NL-1719</strain>
    </source>
</reference>
<evidence type="ECO:0000313" key="1">
    <source>
        <dbReference type="EMBL" id="TFK72728.1"/>
    </source>
</evidence>
<gene>
    <name evidence="1" type="ORF">BDN72DRAFT_294850</name>
</gene>
<protein>
    <submittedName>
        <fullName evidence="1">Uncharacterized protein</fullName>
    </submittedName>
</protein>
<sequence>MTRLGSSELFRSPFATSSTLKYNKAQEIAHLLDPSYIGQQPISSAPYLDSDGILHDPDYRYFPVVTQPVSKRRRASDTISPFASTPRWELGATYDEDLEDEDESDEWQYTSYSNDYPSNAYRQFVSRSSSPKTAQRNLDAYRQRHSYATSSYSPVPALSTSLSTTASTSSYSSSPTLSNLHSHEASFTEEKKGVFGFAKRCASKASSKRRSIDRVLEEKQDSQEEEHDNSWISYAYPPEESLETENESQQIHAEQEQQSSEEAEEWTPTCKEALKFQWYLISRKFRWAYYSAQRRLRLRARP</sequence>
<accession>A0ACD3B356</accession>